<keyword evidence="3" id="KW-1185">Reference proteome</keyword>
<accession>A0ABN9TJF9</accession>
<name>A0ABN9TJF9_9DINO</name>
<dbReference type="EMBL" id="CAUYUJ010014790">
    <property type="protein sequence ID" value="CAK0846059.1"/>
    <property type="molecule type" value="Genomic_DNA"/>
</dbReference>
<feature type="compositionally biased region" description="Basic and acidic residues" evidence="1">
    <location>
        <begin position="8"/>
        <end position="30"/>
    </location>
</feature>
<feature type="compositionally biased region" description="Basic and acidic residues" evidence="1">
    <location>
        <begin position="39"/>
        <end position="72"/>
    </location>
</feature>
<evidence type="ECO:0000256" key="1">
    <source>
        <dbReference type="SAM" id="MobiDB-lite"/>
    </source>
</evidence>
<evidence type="ECO:0000313" key="2">
    <source>
        <dbReference type="EMBL" id="CAK0846059.1"/>
    </source>
</evidence>
<dbReference type="Proteomes" id="UP001189429">
    <property type="component" value="Unassembled WGS sequence"/>
</dbReference>
<reference evidence="2" key="1">
    <citation type="submission" date="2023-10" db="EMBL/GenBank/DDBJ databases">
        <authorList>
            <person name="Chen Y."/>
            <person name="Shah S."/>
            <person name="Dougan E. K."/>
            <person name="Thang M."/>
            <person name="Chan C."/>
        </authorList>
    </citation>
    <scope>NUCLEOTIDE SEQUENCE [LARGE SCALE GENOMIC DNA]</scope>
</reference>
<feature type="region of interest" description="Disordered" evidence="1">
    <location>
        <begin position="1"/>
        <end position="101"/>
    </location>
</feature>
<gene>
    <name evidence="2" type="ORF">PCOR1329_LOCUS39666</name>
</gene>
<sequence length="101" mass="11394">MSAHAHARLKDATRARDGTGKVPAKRRDSAGEPQRLLSSRREEEGKEERAEDPCRSEGRGEARRGGRREVTLRLEAPSTVAPRRTSDLAHPKQSVRRLWML</sequence>
<comment type="caution">
    <text evidence="2">The sequence shown here is derived from an EMBL/GenBank/DDBJ whole genome shotgun (WGS) entry which is preliminary data.</text>
</comment>
<organism evidence="2 3">
    <name type="scientific">Prorocentrum cordatum</name>
    <dbReference type="NCBI Taxonomy" id="2364126"/>
    <lineage>
        <taxon>Eukaryota</taxon>
        <taxon>Sar</taxon>
        <taxon>Alveolata</taxon>
        <taxon>Dinophyceae</taxon>
        <taxon>Prorocentrales</taxon>
        <taxon>Prorocentraceae</taxon>
        <taxon>Prorocentrum</taxon>
    </lineage>
</organism>
<proteinExistence type="predicted"/>
<evidence type="ECO:0000313" key="3">
    <source>
        <dbReference type="Proteomes" id="UP001189429"/>
    </source>
</evidence>
<protein>
    <submittedName>
        <fullName evidence="2">Uncharacterized protein</fullName>
    </submittedName>
</protein>